<keyword evidence="2" id="KW-1185">Reference proteome</keyword>
<proteinExistence type="predicted"/>
<accession>A0A8J3VX29</accession>
<evidence type="ECO:0008006" key="3">
    <source>
        <dbReference type="Google" id="ProtNLM"/>
    </source>
</evidence>
<gene>
    <name evidence="1" type="ORF">Raf01_96460</name>
</gene>
<dbReference type="Proteomes" id="UP000642748">
    <property type="component" value="Unassembled WGS sequence"/>
</dbReference>
<dbReference type="AlphaFoldDB" id="A0A8J3VX29"/>
<evidence type="ECO:0000313" key="1">
    <source>
        <dbReference type="EMBL" id="GIH21474.1"/>
    </source>
</evidence>
<comment type="caution">
    <text evidence="1">The sequence shown here is derived from an EMBL/GenBank/DDBJ whole genome shotgun (WGS) entry which is preliminary data.</text>
</comment>
<dbReference type="EMBL" id="BONZ01000134">
    <property type="protein sequence ID" value="GIH21474.1"/>
    <property type="molecule type" value="Genomic_DNA"/>
</dbReference>
<organism evidence="1 2">
    <name type="scientific">Rugosimonospora africana</name>
    <dbReference type="NCBI Taxonomy" id="556532"/>
    <lineage>
        <taxon>Bacteria</taxon>
        <taxon>Bacillati</taxon>
        <taxon>Actinomycetota</taxon>
        <taxon>Actinomycetes</taxon>
        <taxon>Micromonosporales</taxon>
        <taxon>Micromonosporaceae</taxon>
        <taxon>Rugosimonospora</taxon>
    </lineage>
</organism>
<sequence>MLWAVVQQVQKIFIDSRHLAFCAYCGNAPVTRDHVPPRVFLDKPYPDNVPVVGSCFECNNDASRDEEYVACLLEAAVCNSVDPSLIQRPGIARILQRRPTLAARIGAALTPNGLSLTSDDLQRIARVLSKMARGLWRFECGEPTGAAEATVTWCPLPTLTASEAEQFFALEDQYFYPEIGSRMFIRYFSGEDAFGWQEVQADRFSYLIQTDGLVKMVVRGYLAAEVLLVEGGCVHRTAPPSLPSPRLG</sequence>
<reference evidence="1" key="1">
    <citation type="submission" date="2021-01" db="EMBL/GenBank/DDBJ databases">
        <title>Whole genome shotgun sequence of Rugosimonospora africana NBRC 104875.</title>
        <authorList>
            <person name="Komaki H."/>
            <person name="Tamura T."/>
        </authorList>
    </citation>
    <scope>NUCLEOTIDE SEQUENCE</scope>
    <source>
        <strain evidence="1">NBRC 104875</strain>
    </source>
</reference>
<name>A0A8J3VX29_9ACTN</name>
<evidence type="ECO:0000313" key="2">
    <source>
        <dbReference type="Proteomes" id="UP000642748"/>
    </source>
</evidence>
<protein>
    <recommendedName>
        <fullName evidence="3">HNH endonuclease</fullName>
    </recommendedName>
</protein>